<dbReference type="Pfam" id="PF01638">
    <property type="entry name" value="HxlR"/>
    <property type="match status" value="1"/>
</dbReference>
<dbReference type="PROSITE" id="PS51118">
    <property type="entry name" value="HTH_HXLR"/>
    <property type="match status" value="1"/>
</dbReference>
<sequence>MTTVRPCSVHDALELLGPRWTFLVLRELMFGTTRFDAVVAATGASRNLVAERLRRLEEAGLVRRDTYQEHPPRHDYRLTDEGRRVAEVLLVLMRVGDERRDDEPPVRWHHGSGGDRHELDVELVCRRCGRPASEGLGDPVGRGAP</sequence>
<dbReference type="PANTHER" id="PTHR33204">
    <property type="entry name" value="TRANSCRIPTIONAL REGULATOR, MARR FAMILY"/>
    <property type="match status" value="1"/>
</dbReference>
<evidence type="ECO:0000259" key="4">
    <source>
        <dbReference type="PROSITE" id="PS51118"/>
    </source>
</evidence>
<name>A0ABW0GMC0_9MICO</name>
<dbReference type="InterPro" id="IPR036390">
    <property type="entry name" value="WH_DNA-bd_sf"/>
</dbReference>
<evidence type="ECO:0000256" key="3">
    <source>
        <dbReference type="ARBA" id="ARBA00023163"/>
    </source>
</evidence>
<comment type="caution">
    <text evidence="5">The sequence shown here is derived from an EMBL/GenBank/DDBJ whole genome shotgun (WGS) entry which is preliminary data.</text>
</comment>
<reference evidence="6" key="1">
    <citation type="journal article" date="2019" name="Int. J. Syst. Evol. Microbiol.">
        <title>The Global Catalogue of Microorganisms (GCM) 10K type strain sequencing project: providing services to taxonomists for standard genome sequencing and annotation.</title>
        <authorList>
            <consortium name="The Broad Institute Genomics Platform"/>
            <consortium name="The Broad Institute Genome Sequencing Center for Infectious Disease"/>
            <person name="Wu L."/>
            <person name="Ma J."/>
        </authorList>
    </citation>
    <scope>NUCLEOTIDE SEQUENCE [LARGE SCALE GENOMIC DNA]</scope>
    <source>
        <strain evidence="6">CCUG 43114</strain>
    </source>
</reference>
<dbReference type="RefSeq" id="WP_340267316.1">
    <property type="nucleotide sequence ID" value="NZ_JBBEOG010000001.1"/>
</dbReference>
<evidence type="ECO:0000313" key="5">
    <source>
        <dbReference type="EMBL" id="MFC5380310.1"/>
    </source>
</evidence>
<dbReference type="SUPFAM" id="SSF46785">
    <property type="entry name" value="Winged helix' DNA-binding domain"/>
    <property type="match status" value="1"/>
</dbReference>
<dbReference type="InterPro" id="IPR036388">
    <property type="entry name" value="WH-like_DNA-bd_sf"/>
</dbReference>
<evidence type="ECO:0000256" key="1">
    <source>
        <dbReference type="ARBA" id="ARBA00023015"/>
    </source>
</evidence>
<dbReference type="Gene3D" id="1.10.10.10">
    <property type="entry name" value="Winged helix-like DNA-binding domain superfamily/Winged helix DNA-binding domain"/>
    <property type="match status" value="1"/>
</dbReference>
<protein>
    <submittedName>
        <fullName evidence="5">Winged helix-turn-helix transcriptional regulator</fullName>
    </submittedName>
</protein>
<keyword evidence="1" id="KW-0805">Transcription regulation</keyword>
<dbReference type="PANTHER" id="PTHR33204:SF18">
    <property type="entry name" value="TRANSCRIPTIONAL REGULATORY PROTEIN"/>
    <property type="match status" value="1"/>
</dbReference>
<dbReference type="InterPro" id="IPR002577">
    <property type="entry name" value="HTH_HxlR"/>
</dbReference>
<dbReference type="EMBL" id="JBHSLD010000006">
    <property type="protein sequence ID" value="MFC5380310.1"/>
    <property type="molecule type" value="Genomic_DNA"/>
</dbReference>
<dbReference type="Proteomes" id="UP001596122">
    <property type="component" value="Unassembled WGS sequence"/>
</dbReference>
<feature type="domain" description="HTH hxlR-type" evidence="4">
    <location>
        <begin position="7"/>
        <end position="104"/>
    </location>
</feature>
<keyword evidence="6" id="KW-1185">Reference proteome</keyword>
<evidence type="ECO:0000313" key="6">
    <source>
        <dbReference type="Proteomes" id="UP001596122"/>
    </source>
</evidence>
<keyword evidence="3" id="KW-0804">Transcription</keyword>
<gene>
    <name evidence="5" type="ORF">ACFPJ6_05865</name>
</gene>
<evidence type="ECO:0000256" key="2">
    <source>
        <dbReference type="ARBA" id="ARBA00023125"/>
    </source>
</evidence>
<proteinExistence type="predicted"/>
<dbReference type="InterPro" id="IPR011991">
    <property type="entry name" value="ArsR-like_HTH"/>
</dbReference>
<keyword evidence="2" id="KW-0238">DNA-binding</keyword>
<accession>A0ABW0GMC0</accession>
<organism evidence="5 6">
    <name type="scientific">Aquipuribacter nitratireducens</name>
    <dbReference type="NCBI Taxonomy" id="650104"/>
    <lineage>
        <taxon>Bacteria</taxon>
        <taxon>Bacillati</taxon>
        <taxon>Actinomycetota</taxon>
        <taxon>Actinomycetes</taxon>
        <taxon>Micrococcales</taxon>
        <taxon>Intrasporangiaceae</taxon>
        <taxon>Aquipuribacter</taxon>
    </lineage>
</organism>
<dbReference type="CDD" id="cd00090">
    <property type="entry name" value="HTH_ARSR"/>
    <property type="match status" value="1"/>
</dbReference>